<accession>A0A4Q1D4R3</accession>
<dbReference type="Pfam" id="PF22028">
    <property type="entry name" value="DUF6934"/>
    <property type="match status" value="1"/>
</dbReference>
<protein>
    <submittedName>
        <fullName evidence="1">Uncharacterized protein</fullName>
    </submittedName>
</protein>
<organism evidence="1 2">
    <name type="scientific">Filimonas effusa</name>
    <dbReference type="NCBI Taxonomy" id="2508721"/>
    <lineage>
        <taxon>Bacteria</taxon>
        <taxon>Pseudomonadati</taxon>
        <taxon>Bacteroidota</taxon>
        <taxon>Chitinophagia</taxon>
        <taxon>Chitinophagales</taxon>
        <taxon>Chitinophagaceae</taxon>
        <taxon>Filimonas</taxon>
    </lineage>
</organism>
<dbReference type="AlphaFoldDB" id="A0A4Q1D4R3"/>
<evidence type="ECO:0000313" key="1">
    <source>
        <dbReference type="EMBL" id="RXK83472.1"/>
    </source>
</evidence>
<dbReference type="InterPro" id="IPR053865">
    <property type="entry name" value="DUF6934"/>
</dbReference>
<name>A0A4Q1D4R3_9BACT</name>
<proteinExistence type="predicted"/>
<dbReference type="OrthoDB" id="1343312at2"/>
<evidence type="ECO:0000313" key="2">
    <source>
        <dbReference type="Proteomes" id="UP000290545"/>
    </source>
</evidence>
<keyword evidence="2" id="KW-1185">Reference proteome</keyword>
<dbReference type="RefSeq" id="WP_129004525.1">
    <property type="nucleotide sequence ID" value="NZ_SDHZ01000002.1"/>
</dbReference>
<dbReference type="EMBL" id="SDHZ01000002">
    <property type="protein sequence ID" value="RXK83472.1"/>
    <property type="molecule type" value="Genomic_DNA"/>
</dbReference>
<sequence>MRYEIYRNLRITEDFRVVDFTSEGKKGNISKRIVFSATEWKDVYNLAFGDIGANGEIDDFSISDNGDRNKILATVVDVVMAYTKRYPDRLIFFRGSTRERTRLYRMAVGINLRELSCDFDIYAFVGEDIMPFTPNMEMTAFLIKRKKV</sequence>
<comment type="caution">
    <text evidence="1">The sequence shown here is derived from an EMBL/GenBank/DDBJ whole genome shotgun (WGS) entry which is preliminary data.</text>
</comment>
<dbReference type="Proteomes" id="UP000290545">
    <property type="component" value="Unassembled WGS sequence"/>
</dbReference>
<gene>
    <name evidence="1" type="ORF">ESB13_15370</name>
</gene>
<reference evidence="1 2" key="1">
    <citation type="submission" date="2019-01" db="EMBL/GenBank/DDBJ databases">
        <title>Filimonas sp. strain TTM-71.</title>
        <authorList>
            <person name="Chen W.-M."/>
        </authorList>
    </citation>
    <scope>NUCLEOTIDE SEQUENCE [LARGE SCALE GENOMIC DNA]</scope>
    <source>
        <strain evidence="1 2">TTM-71</strain>
    </source>
</reference>